<dbReference type="Gene3D" id="3.40.50.12780">
    <property type="entry name" value="N-terminal domain of ligase-like"/>
    <property type="match status" value="1"/>
</dbReference>
<dbReference type="Pfam" id="PF00501">
    <property type="entry name" value="AMP-binding"/>
    <property type="match status" value="1"/>
</dbReference>
<reference evidence="4" key="1">
    <citation type="journal article" date="2019" name="Int. J. Syst. Evol. Microbiol.">
        <title>The Global Catalogue of Microorganisms (GCM) 10K type strain sequencing project: providing services to taxonomists for standard genome sequencing and annotation.</title>
        <authorList>
            <consortium name="The Broad Institute Genomics Platform"/>
            <consortium name="The Broad Institute Genome Sequencing Center for Infectious Disease"/>
            <person name="Wu L."/>
            <person name="Ma J."/>
        </authorList>
    </citation>
    <scope>NUCLEOTIDE SEQUENCE [LARGE SCALE GENOMIC DNA]</scope>
    <source>
        <strain evidence="4">JCM 12928</strain>
    </source>
</reference>
<comment type="caution">
    <text evidence="3">The sequence shown here is derived from an EMBL/GenBank/DDBJ whole genome shotgun (WGS) entry which is preliminary data.</text>
</comment>
<dbReference type="PANTHER" id="PTHR43767:SF11">
    <property type="entry name" value="MEDIUM-CHAIN-FATTY-ACID--COA LIGASE"/>
    <property type="match status" value="1"/>
</dbReference>
<sequence length="540" mass="57194">MTVHQTIDTTGAEAATARSRPLAAMADGMQAWDLTVDKFLVHAARWHPDVEVVSCDVDGETTRMGYAQVLERSQRLSGALQDLGLEKGDVVATLAWNTRPHMELWYAAMGVGMVCHTLNPRLTPEQLASMLDQSQATVLAYGAGLAPLAQGIAAHHPGLRLIALDEAQAGDAAVIDYERLLASGAPAEWGGFDERTPAGLCFTSGTTGAPKGVVYTHRSNYLVTLRSVQADSLGLVARDVVLVAVPMFHANAWGFPFSAPATGAKLVLPGRVTDGARLAKLIREEGVTLTAGVPTVWLGLVDHVEASGEGVPSLQRIVLGGSGCPEALMNRLEQSLGVRVQTSWGMTELSPTGTLSPPDAPARASGVTSIGLDMKLTDAEGVDLPQQRGVVGHLKVRGASVVNRYLGAPAPALDAEGWFDTGDLAMIDETGALTISGRSKDLIKSGGEWINPAEIEEIVGAMDAVSLTAVIGRADDKWGERPVLVVELRTPVEDEAFRAALKGKVAPWWMPDHIQRVDAMPLAATGKIDKNRLRALYGQG</sequence>
<dbReference type="InterPro" id="IPR000873">
    <property type="entry name" value="AMP-dep_synth/lig_dom"/>
</dbReference>
<evidence type="ECO:0008006" key="5">
    <source>
        <dbReference type="Google" id="ProtNLM"/>
    </source>
</evidence>
<accession>A0ABP3SC18</accession>
<dbReference type="Gene3D" id="3.30.300.30">
    <property type="match status" value="1"/>
</dbReference>
<dbReference type="SUPFAM" id="SSF56801">
    <property type="entry name" value="Acetyl-CoA synthetase-like"/>
    <property type="match status" value="1"/>
</dbReference>
<feature type="domain" description="AMP-binding enzyme C-terminal" evidence="2">
    <location>
        <begin position="454"/>
        <end position="527"/>
    </location>
</feature>
<keyword evidence="4" id="KW-1185">Reference proteome</keyword>
<protein>
    <recommendedName>
        <fullName evidence="5">AMP-dependent synthetase</fullName>
    </recommendedName>
</protein>
<evidence type="ECO:0000313" key="4">
    <source>
        <dbReference type="Proteomes" id="UP001501352"/>
    </source>
</evidence>
<evidence type="ECO:0000259" key="2">
    <source>
        <dbReference type="Pfam" id="PF13193"/>
    </source>
</evidence>
<dbReference type="EMBL" id="BAAAGA010000006">
    <property type="protein sequence ID" value="GAA0627457.1"/>
    <property type="molecule type" value="Genomic_DNA"/>
</dbReference>
<dbReference type="InterPro" id="IPR042099">
    <property type="entry name" value="ANL_N_sf"/>
</dbReference>
<organism evidence="3 4">
    <name type="scientific">Brevundimonas kwangchunensis</name>
    <dbReference type="NCBI Taxonomy" id="322163"/>
    <lineage>
        <taxon>Bacteria</taxon>
        <taxon>Pseudomonadati</taxon>
        <taxon>Pseudomonadota</taxon>
        <taxon>Alphaproteobacteria</taxon>
        <taxon>Caulobacterales</taxon>
        <taxon>Caulobacteraceae</taxon>
        <taxon>Brevundimonas</taxon>
    </lineage>
</organism>
<dbReference type="Pfam" id="PF13193">
    <property type="entry name" value="AMP-binding_C"/>
    <property type="match status" value="1"/>
</dbReference>
<feature type="domain" description="AMP-dependent synthetase/ligase" evidence="1">
    <location>
        <begin position="42"/>
        <end position="406"/>
    </location>
</feature>
<gene>
    <name evidence="3" type="ORF">GCM10009422_25540</name>
</gene>
<name>A0ABP3SC18_9CAUL</name>
<dbReference type="PROSITE" id="PS00455">
    <property type="entry name" value="AMP_BINDING"/>
    <property type="match status" value="1"/>
</dbReference>
<proteinExistence type="predicted"/>
<evidence type="ECO:0000259" key="1">
    <source>
        <dbReference type="Pfam" id="PF00501"/>
    </source>
</evidence>
<dbReference type="PANTHER" id="PTHR43767">
    <property type="entry name" value="LONG-CHAIN-FATTY-ACID--COA LIGASE"/>
    <property type="match status" value="1"/>
</dbReference>
<dbReference type="RefSeq" id="WP_343794367.1">
    <property type="nucleotide sequence ID" value="NZ_BAAAGA010000006.1"/>
</dbReference>
<evidence type="ECO:0000313" key="3">
    <source>
        <dbReference type="EMBL" id="GAA0627457.1"/>
    </source>
</evidence>
<dbReference type="InterPro" id="IPR050237">
    <property type="entry name" value="ATP-dep_AMP-bd_enzyme"/>
</dbReference>
<dbReference type="InterPro" id="IPR045851">
    <property type="entry name" value="AMP-bd_C_sf"/>
</dbReference>
<dbReference type="Proteomes" id="UP001501352">
    <property type="component" value="Unassembled WGS sequence"/>
</dbReference>
<dbReference type="InterPro" id="IPR025110">
    <property type="entry name" value="AMP-bd_C"/>
</dbReference>
<dbReference type="InterPro" id="IPR020845">
    <property type="entry name" value="AMP-binding_CS"/>
</dbReference>